<dbReference type="FunFam" id="1.10.3660.10:FF:000003">
    <property type="entry name" value="Prephenate dehydrogenase"/>
    <property type="match status" value="1"/>
</dbReference>
<evidence type="ECO:0000256" key="6">
    <source>
        <dbReference type="ARBA" id="ARBA00022605"/>
    </source>
</evidence>
<reference evidence="13" key="1">
    <citation type="submission" date="2022-07" db="EMBL/GenBank/DDBJ databases">
        <authorList>
            <person name="Li W.-J."/>
            <person name="Deng Q.-Q."/>
        </authorList>
    </citation>
    <scope>NUCLEOTIDE SEQUENCE</scope>
    <source>
        <strain evidence="13">SYSU M60031</strain>
    </source>
</reference>
<dbReference type="InterPro" id="IPR002912">
    <property type="entry name" value="ACT_dom"/>
</dbReference>
<keyword evidence="6" id="KW-0028">Amino-acid biosynthesis</keyword>
<evidence type="ECO:0000256" key="10">
    <source>
        <dbReference type="ARBA" id="ARBA00049260"/>
    </source>
</evidence>
<feature type="domain" description="ACT" evidence="12">
    <location>
        <begin position="296"/>
        <end position="366"/>
    </location>
</feature>
<dbReference type="GO" id="GO:0004665">
    <property type="term" value="F:prephenate dehydrogenase (NADP+) activity"/>
    <property type="evidence" value="ECO:0007669"/>
    <property type="project" value="InterPro"/>
</dbReference>
<dbReference type="Gene3D" id="3.40.50.720">
    <property type="entry name" value="NAD(P)-binding Rossmann-like Domain"/>
    <property type="match status" value="1"/>
</dbReference>
<dbReference type="Gene3D" id="1.10.3660.10">
    <property type="entry name" value="6-phosphogluconate dehydrogenase C-terminal like domain"/>
    <property type="match status" value="1"/>
</dbReference>
<dbReference type="NCBIfam" id="NF005107">
    <property type="entry name" value="PRK06545.1-5"/>
    <property type="match status" value="1"/>
</dbReference>
<keyword evidence="8" id="KW-0520">NAD</keyword>
<dbReference type="AlphaFoldDB" id="A0AA41XB26"/>
<dbReference type="EC" id="1.3.1.12" evidence="3"/>
<dbReference type="InterPro" id="IPR046826">
    <property type="entry name" value="PDH_N"/>
</dbReference>
<dbReference type="SUPFAM" id="SSF51735">
    <property type="entry name" value="NAD(P)-binding Rossmann-fold domains"/>
    <property type="match status" value="1"/>
</dbReference>
<dbReference type="PROSITE" id="PS51176">
    <property type="entry name" value="PDH_ADH"/>
    <property type="match status" value="1"/>
</dbReference>
<proteinExistence type="inferred from homology"/>
<dbReference type="InterPro" id="IPR003099">
    <property type="entry name" value="Prephen_DH"/>
</dbReference>
<dbReference type="Pfam" id="PF01842">
    <property type="entry name" value="ACT"/>
    <property type="match status" value="1"/>
</dbReference>
<protein>
    <recommendedName>
        <fullName evidence="4">Prephenate dehydrogenase</fullName>
        <ecNumber evidence="3">1.3.1.12</ecNumber>
    </recommendedName>
</protein>
<comment type="pathway">
    <text evidence="1">Amino-acid biosynthesis; L-tyrosine biosynthesis; (4-hydroxyphenyl)pyruvate from prephenate (NAD(+) route): step 1/1.</text>
</comment>
<dbReference type="GO" id="GO:0006571">
    <property type="term" value="P:tyrosine biosynthetic process"/>
    <property type="evidence" value="ECO:0007669"/>
    <property type="project" value="UniProtKB-KW"/>
</dbReference>
<evidence type="ECO:0000256" key="1">
    <source>
        <dbReference type="ARBA" id="ARBA00005067"/>
    </source>
</evidence>
<comment type="catalytic activity">
    <reaction evidence="10">
        <text>prephenate + NAD(+) = 3-(4-hydroxyphenyl)pyruvate + CO2 + NADH</text>
        <dbReference type="Rhea" id="RHEA:13869"/>
        <dbReference type="ChEBI" id="CHEBI:16526"/>
        <dbReference type="ChEBI" id="CHEBI:29934"/>
        <dbReference type="ChEBI" id="CHEBI:36242"/>
        <dbReference type="ChEBI" id="CHEBI:57540"/>
        <dbReference type="ChEBI" id="CHEBI:57945"/>
        <dbReference type="EC" id="1.3.1.12"/>
    </reaction>
</comment>
<evidence type="ECO:0000256" key="8">
    <source>
        <dbReference type="ARBA" id="ARBA00023027"/>
    </source>
</evidence>
<gene>
    <name evidence="13" type="ORF">NK662_09440</name>
</gene>
<sequence>MKRTVLLVGTGLIGCSVALAIRQEHDVHIIGHDVNEEHCGLAKSLGIIDENEVPLEEAAQLADFILLAAPVQETEALLRRFAGCTLKEHVIITDVGSTKSQIMEAAAGLAEQGATFIGGHPMAGSHKTGAGSAKAHLFENAFYILTPAPYTAPERVGQLQDWLKGTKARFLVMDAAQHDFLTGVVSHFPHLIAASLVRHMHGYSQQHELLTGLAAGGFRDITRIASSSPLMWRDIVSHNQGNLLELLDDWMEEMQEVRRLVAEGSPDELYGYFHGAKQFRDSLPIRTKGAIPSFYDLYVDVLDRAGVISHITTLLAKENISITNIRIIEAREDVFGVLRLSFQTEEDRLQAKRCLEQHSYETYITM</sequence>
<dbReference type="Pfam" id="PF20463">
    <property type="entry name" value="PDH_C"/>
    <property type="match status" value="1"/>
</dbReference>
<feature type="domain" description="Prephenate/arogenate dehydrogenase" evidence="11">
    <location>
        <begin position="3"/>
        <end position="291"/>
    </location>
</feature>
<dbReference type="PANTHER" id="PTHR21363">
    <property type="entry name" value="PREPHENATE DEHYDROGENASE"/>
    <property type="match status" value="1"/>
</dbReference>
<evidence type="ECO:0000256" key="9">
    <source>
        <dbReference type="ARBA" id="ARBA00023141"/>
    </source>
</evidence>
<dbReference type="InterPro" id="IPR045865">
    <property type="entry name" value="ACT-like_dom_sf"/>
</dbReference>
<dbReference type="Pfam" id="PF02153">
    <property type="entry name" value="PDH_N"/>
    <property type="match status" value="1"/>
</dbReference>
<dbReference type="InterPro" id="IPR046825">
    <property type="entry name" value="PDH_C"/>
</dbReference>
<evidence type="ECO:0000256" key="4">
    <source>
        <dbReference type="ARBA" id="ARBA00016891"/>
    </source>
</evidence>
<keyword evidence="5" id="KW-0827">Tyrosine biosynthesis</keyword>
<dbReference type="InterPro" id="IPR050812">
    <property type="entry name" value="Preph/Arog_dehydrog"/>
</dbReference>
<dbReference type="RefSeq" id="WP_254758677.1">
    <property type="nucleotide sequence ID" value="NZ_JANCLT010000004.1"/>
</dbReference>
<evidence type="ECO:0000259" key="11">
    <source>
        <dbReference type="PROSITE" id="PS51176"/>
    </source>
</evidence>
<comment type="similarity">
    <text evidence="2">Belongs to the prephenate/arogenate dehydrogenase family.</text>
</comment>
<dbReference type="FunFam" id="3.40.50.720:FF:000208">
    <property type="entry name" value="Prephenate dehydrogenase"/>
    <property type="match status" value="1"/>
</dbReference>
<dbReference type="InterPro" id="IPR008927">
    <property type="entry name" value="6-PGluconate_DH-like_C_sf"/>
</dbReference>
<dbReference type="Proteomes" id="UP001156102">
    <property type="component" value="Unassembled WGS sequence"/>
</dbReference>
<dbReference type="CDD" id="cd04909">
    <property type="entry name" value="ACT_PDH-BS"/>
    <property type="match status" value="1"/>
</dbReference>
<dbReference type="EMBL" id="JANCLT010000004">
    <property type="protein sequence ID" value="MCP8968761.1"/>
    <property type="molecule type" value="Genomic_DNA"/>
</dbReference>
<keyword evidence="14" id="KW-1185">Reference proteome</keyword>
<dbReference type="PROSITE" id="PS51671">
    <property type="entry name" value="ACT"/>
    <property type="match status" value="1"/>
</dbReference>
<dbReference type="GO" id="GO:0070403">
    <property type="term" value="F:NAD+ binding"/>
    <property type="evidence" value="ECO:0007669"/>
    <property type="project" value="InterPro"/>
</dbReference>
<dbReference type="PROSITE" id="PS51257">
    <property type="entry name" value="PROKAR_LIPOPROTEIN"/>
    <property type="match status" value="1"/>
</dbReference>
<dbReference type="GO" id="GO:0008977">
    <property type="term" value="F:prephenate dehydrogenase (NAD+) activity"/>
    <property type="evidence" value="ECO:0007669"/>
    <property type="project" value="UniProtKB-EC"/>
</dbReference>
<evidence type="ECO:0000256" key="2">
    <source>
        <dbReference type="ARBA" id="ARBA00007964"/>
    </source>
</evidence>
<dbReference type="PANTHER" id="PTHR21363:SF0">
    <property type="entry name" value="PREPHENATE DEHYDROGENASE [NADP(+)]"/>
    <property type="match status" value="1"/>
</dbReference>
<evidence type="ECO:0000256" key="3">
    <source>
        <dbReference type="ARBA" id="ARBA00012068"/>
    </source>
</evidence>
<evidence type="ECO:0000256" key="5">
    <source>
        <dbReference type="ARBA" id="ARBA00022498"/>
    </source>
</evidence>
<dbReference type="SUPFAM" id="SSF55021">
    <property type="entry name" value="ACT-like"/>
    <property type="match status" value="1"/>
</dbReference>
<evidence type="ECO:0000313" key="13">
    <source>
        <dbReference type="EMBL" id="MCP8968761.1"/>
    </source>
</evidence>
<dbReference type="InterPro" id="IPR036291">
    <property type="entry name" value="NAD(P)-bd_dom_sf"/>
</dbReference>
<comment type="caution">
    <text evidence="13">The sequence shown here is derived from an EMBL/GenBank/DDBJ whole genome shotgun (WGS) entry which is preliminary data.</text>
</comment>
<dbReference type="SUPFAM" id="SSF48179">
    <property type="entry name" value="6-phosphogluconate dehydrogenase C-terminal domain-like"/>
    <property type="match status" value="1"/>
</dbReference>
<name>A0AA41XB26_9BACI</name>
<organism evidence="13 14">
    <name type="scientific">Ectobacillus ponti</name>
    <dbReference type="NCBI Taxonomy" id="2961894"/>
    <lineage>
        <taxon>Bacteria</taxon>
        <taxon>Bacillati</taxon>
        <taxon>Bacillota</taxon>
        <taxon>Bacilli</taxon>
        <taxon>Bacillales</taxon>
        <taxon>Bacillaceae</taxon>
        <taxon>Ectobacillus</taxon>
    </lineage>
</organism>
<keyword evidence="9" id="KW-0057">Aromatic amino acid biosynthesis</keyword>
<evidence type="ECO:0000259" key="12">
    <source>
        <dbReference type="PROSITE" id="PS51671"/>
    </source>
</evidence>
<evidence type="ECO:0000313" key="14">
    <source>
        <dbReference type="Proteomes" id="UP001156102"/>
    </source>
</evidence>
<accession>A0AA41XB26</accession>
<keyword evidence="7 13" id="KW-0560">Oxidoreductase</keyword>
<evidence type="ECO:0000256" key="7">
    <source>
        <dbReference type="ARBA" id="ARBA00023002"/>
    </source>
</evidence>